<dbReference type="InterPro" id="IPR036388">
    <property type="entry name" value="WH-like_DNA-bd_sf"/>
</dbReference>
<accession>A0ABN3Q417</accession>
<dbReference type="RefSeq" id="WP_344565801.1">
    <property type="nucleotide sequence ID" value="NZ_BAAARJ010000008.1"/>
</dbReference>
<dbReference type="Gene3D" id="1.10.10.10">
    <property type="entry name" value="Winged helix-like DNA-binding domain superfamily/Winged helix DNA-binding domain"/>
    <property type="match status" value="1"/>
</dbReference>
<evidence type="ECO:0000313" key="3">
    <source>
        <dbReference type="Proteomes" id="UP001501447"/>
    </source>
</evidence>
<dbReference type="SMART" id="SM01012">
    <property type="entry name" value="ANTAR"/>
    <property type="match status" value="1"/>
</dbReference>
<reference evidence="2 3" key="1">
    <citation type="journal article" date="2019" name="Int. J. Syst. Evol. Microbiol.">
        <title>The Global Catalogue of Microorganisms (GCM) 10K type strain sequencing project: providing services to taxonomists for standard genome sequencing and annotation.</title>
        <authorList>
            <consortium name="The Broad Institute Genomics Platform"/>
            <consortium name="The Broad Institute Genome Sequencing Center for Infectious Disease"/>
            <person name="Wu L."/>
            <person name="Ma J."/>
        </authorList>
    </citation>
    <scope>NUCLEOTIDE SEQUENCE [LARGE SCALE GENOMIC DNA]</scope>
    <source>
        <strain evidence="2 3">JCM 16373</strain>
    </source>
</reference>
<dbReference type="PROSITE" id="PS50921">
    <property type="entry name" value="ANTAR"/>
    <property type="match status" value="1"/>
</dbReference>
<evidence type="ECO:0000313" key="2">
    <source>
        <dbReference type="EMBL" id="GAA2612817.1"/>
    </source>
</evidence>
<sequence>MTSKPEVYTLCDGKSPAGNTRACPDGCDGEPAHALCEEVLRLRTEVEQLRRAMTTRPVIDQARGVLMAAWHCSADLAWEILVDTSQHTNTKLHVVAAMVADSAHARPMPPWLRSAVLAARSRIAGAAPTSG</sequence>
<dbReference type="InterPro" id="IPR005561">
    <property type="entry name" value="ANTAR"/>
</dbReference>
<dbReference type="Pfam" id="PF03861">
    <property type="entry name" value="ANTAR"/>
    <property type="match status" value="1"/>
</dbReference>
<dbReference type="EMBL" id="BAAARJ010000008">
    <property type="protein sequence ID" value="GAA2612817.1"/>
    <property type="molecule type" value="Genomic_DNA"/>
</dbReference>
<feature type="domain" description="ANTAR" evidence="1">
    <location>
        <begin position="39"/>
        <end position="100"/>
    </location>
</feature>
<comment type="caution">
    <text evidence="2">The sequence shown here is derived from an EMBL/GenBank/DDBJ whole genome shotgun (WGS) entry which is preliminary data.</text>
</comment>
<gene>
    <name evidence="2" type="ORF">GCM10009863_28170</name>
</gene>
<dbReference type="SUPFAM" id="SSF52172">
    <property type="entry name" value="CheY-like"/>
    <property type="match status" value="1"/>
</dbReference>
<protein>
    <recommendedName>
        <fullName evidence="1">ANTAR domain-containing protein</fullName>
    </recommendedName>
</protein>
<dbReference type="Proteomes" id="UP001501447">
    <property type="component" value="Unassembled WGS sequence"/>
</dbReference>
<name>A0ABN3Q417_9ACTN</name>
<keyword evidence="3" id="KW-1185">Reference proteome</keyword>
<dbReference type="InterPro" id="IPR011006">
    <property type="entry name" value="CheY-like_superfamily"/>
</dbReference>
<proteinExistence type="predicted"/>
<evidence type="ECO:0000259" key="1">
    <source>
        <dbReference type="PROSITE" id="PS50921"/>
    </source>
</evidence>
<organism evidence="2 3">
    <name type="scientific">Streptomyces axinellae</name>
    <dbReference type="NCBI Taxonomy" id="552788"/>
    <lineage>
        <taxon>Bacteria</taxon>
        <taxon>Bacillati</taxon>
        <taxon>Actinomycetota</taxon>
        <taxon>Actinomycetes</taxon>
        <taxon>Kitasatosporales</taxon>
        <taxon>Streptomycetaceae</taxon>
        <taxon>Streptomyces</taxon>
    </lineage>
</organism>